<sequence>MIWWLLLFLGKTFMTESTTSVVHSSSNMIRHLPHLLTPNMMKYSKDLEILIASVDFPSPGKSTTGISTSKKG</sequence>
<dbReference type="AlphaFoldDB" id="A0A0V0HPU6"/>
<protein>
    <submittedName>
        <fullName evidence="2">Putative ovule protein</fullName>
    </submittedName>
</protein>
<accession>A0A0V0HPU6</accession>
<dbReference type="EMBL" id="GEDG01016909">
    <property type="protein sequence ID" value="JAP22136.1"/>
    <property type="molecule type" value="Transcribed_RNA"/>
</dbReference>
<reference evidence="2" key="1">
    <citation type="submission" date="2015-12" db="EMBL/GenBank/DDBJ databases">
        <title>Gene expression during late stages of embryo sac development: a critical building block for successful pollen-pistil interactions.</title>
        <authorList>
            <person name="Liu Y."/>
            <person name="Joly V."/>
            <person name="Sabar M."/>
            <person name="Matton D.P."/>
        </authorList>
    </citation>
    <scope>NUCLEOTIDE SEQUENCE</scope>
</reference>
<evidence type="ECO:0000256" key="1">
    <source>
        <dbReference type="SAM" id="SignalP"/>
    </source>
</evidence>
<organism evidence="2">
    <name type="scientific">Solanum chacoense</name>
    <name type="common">Chaco potato</name>
    <dbReference type="NCBI Taxonomy" id="4108"/>
    <lineage>
        <taxon>Eukaryota</taxon>
        <taxon>Viridiplantae</taxon>
        <taxon>Streptophyta</taxon>
        <taxon>Embryophyta</taxon>
        <taxon>Tracheophyta</taxon>
        <taxon>Spermatophyta</taxon>
        <taxon>Magnoliopsida</taxon>
        <taxon>eudicotyledons</taxon>
        <taxon>Gunneridae</taxon>
        <taxon>Pentapetalae</taxon>
        <taxon>asterids</taxon>
        <taxon>lamiids</taxon>
        <taxon>Solanales</taxon>
        <taxon>Solanaceae</taxon>
        <taxon>Solanoideae</taxon>
        <taxon>Solaneae</taxon>
        <taxon>Solanum</taxon>
    </lineage>
</organism>
<feature type="signal peptide" evidence="1">
    <location>
        <begin position="1"/>
        <end position="17"/>
    </location>
</feature>
<name>A0A0V0HPU6_SOLCH</name>
<evidence type="ECO:0000313" key="2">
    <source>
        <dbReference type="EMBL" id="JAP22136.1"/>
    </source>
</evidence>
<feature type="chain" id="PRO_5006866003" evidence="1">
    <location>
        <begin position="18"/>
        <end position="72"/>
    </location>
</feature>
<proteinExistence type="predicted"/>
<keyword evidence="1" id="KW-0732">Signal</keyword>